<dbReference type="AlphaFoldDB" id="A0A0B7AER7"/>
<feature type="region of interest" description="Disordered" evidence="1">
    <location>
        <begin position="521"/>
        <end position="580"/>
    </location>
</feature>
<feature type="compositionally biased region" description="Basic and acidic residues" evidence="1">
    <location>
        <begin position="450"/>
        <end position="469"/>
    </location>
</feature>
<feature type="compositionally biased region" description="Basic and acidic residues" evidence="1">
    <location>
        <begin position="195"/>
        <end position="249"/>
    </location>
</feature>
<feature type="compositionally biased region" description="Low complexity" evidence="1">
    <location>
        <begin position="540"/>
        <end position="561"/>
    </location>
</feature>
<feature type="compositionally biased region" description="Basic and acidic residues" evidence="1">
    <location>
        <begin position="1"/>
        <end position="10"/>
    </location>
</feature>
<feature type="compositionally biased region" description="Basic and acidic residues" evidence="1">
    <location>
        <begin position="322"/>
        <end position="331"/>
    </location>
</feature>
<feature type="region of interest" description="Disordered" evidence="1">
    <location>
        <begin position="395"/>
        <end position="509"/>
    </location>
</feature>
<reference evidence="2" key="1">
    <citation type="submission" date="2014-12" db="EMBL/GenBank/DDBJ databases">
        <title>Insight into the proteome of Arion vulgaris.</title>
        <authorList>
            <person name="Aradska J."/>
            <person name="Bulat T."/>
            <person name="Smidak R."/>
            <person name="Sarate P."/>
            <person name="Gangsoo J."/>
            <person name="Sialana F."/>
            <person name="Bilban M."/>
            <person name="Lubec G."/>
        </authorList>
    </citation>
    <scope>NUCLEOTIDE SEQUENCE</scope>
    <source>
        <tissue evidence="2">Skin</tissue>
    </source>
</reference>
<feature type="compositionally biased region" description="Basic and acidic residues" evidence="1">
    <location>
        <begin position="113"/>
        <end position="141"/>
    </location>
</feature>
<accession>A0A0B7AER7</accession>
<name>A0A0B7AER7_9EUPU</name>
<feature type="compositionally biased region" description="Basic and acidic residues" evidence="1">
    <location>
        <begin position="568"/>
        <end position="580"/>
    </location>
</feature>
<feature type="compositionally biased region" description="Basic and acidic residues" evidence="1">
    <location>
        <begin position="158"/>
        <end position="176"/>
    </location>
</feature>
<feature type="compositionally biased region" description="Low complexity" evidence="1">
    <location>
        <begin position="428"/>
        <end position="437"/>
    </location>
</feature>
<feature type="compositionally biased region" description="Polar residues" evidence="1">
    <location>
        <begin position="28"/>
        <end position="48"/>
    </location>
</feature>
<evidence type="ECO:0000256" key="1">
    <source>
        <dbReference type="SAM" id="MobiDB-lite"/>
    </source>
</evidence>
<dbReference type="EMBL" id="HACG01031676">
    <property type="protein sequence ID" value="CEK78541.1"/>
    <property type="molecule type" value="Transcribed_RNA"/>
</dbReference>
<organism evidence="2">
    <name type="scientific">Arion vulgaris</name>
    <dbReference type="NCBI Taxonomy" id="1028688"/>
    <lineage>
        <taxon>Eukaryota</taxon>
        <taxon>Metazoa</taxon>
        <taxon>Spiralia</taxon>
        <taxon>Lophotrochozoa</taxon>
        <taxon>Mollusca</taxon>
        <taxon>Gastropoda</taxon>
        <taxon>Heterobranchia</taxon>
        <taxon>Euthyneura</taxon>
        <taxon>Panpulmonata</taxon>
        <taxon>Eupulmonata</taxon>
        <taxon>Stylommatophora</taxon>
        <taxon>Helicina</taxon>
        <taxon>Arionoidea</taxon>
        <taxon>Arionidae</taxon>
        <taxon>Arion</taxon>
    </lineage>
</organism>
<evidence type="ECO:0000313" key="2">
    <source>
        <dbReference type="EMBL" id="CEK78541.1"/>
    </source>
</evidence>
<feature type="compositionally biased region" description="Polar residues" evidence="1">
    <location>
        <begin position="142"/>
        <end position="153"/>
    </location>
</feature>
<feature type="non-terminal residue" evidence="2">
    <location>
        <position position="580"/>
    </location>
</feature>
<sequence length="580" mass="66107">MEKLEAERRRILPRNGAGKLGTDVRVNEINQTCHLQTTSENASKTGITKTEAKDPPTVERKEKTLVSPHCLTEMSGRKIRVKKGEKIHMTRGEKIHMMKDEKICGKKGGKIHMKTEEKIHKTTEKKDSHEERRKDSRERYRSSSTKADNIKSSKNSKHNREDSPQTRTSDKHEVAKYKQRKEKSKSPNKSLNKSKWSDKKQSRSESKSPEIKRRVSHDRKDKSRSRERQRSTSSTKDDTRHKWNDEKIRDLKRRKRSESSSSEEERDNKRRKRYSRMSSLEEQKPVQLETKWKTVKTLERKQSESPPPTHWKPGQKAAKNSSKGEKLKNPLDEASLSALQETEALLKAQLAADSIDEALSLTNSTPTTNNSKILYKLDSGDQIQYNLASDVQAVTSAGDAKSVNQLSKSKRSVSPTRSKSNSDRSSSRSKSPSMSRSKITHRKTKASRSASRDKEKRQPRFEEKMKWEPPLEPEDNDRDTEVPQVFNKDATTEGTNTETTSGIHIKTPALPTYDQIVEMSSELARQKNEADARLKKTAVRSSSSSSSPSPSRHSRSGSESPSHLRASLLEEKRKKTDGDE</sequence>
<proteinExistence type="predicted"/>
<feature type="region of interest" description="Disordered" evidence="1">
    <location>
        <begin position="1"/>
        <end position="64"/>
    </location>
</feature>
<gene>
    <name evidence="2" type="primary">ORF110663</name>
</gene>
<feature type="compositionally biased region" description="Basic and acidic residues" evidence="1">
    <location>
        <begin position="524"/>
        <end position="534"/>
    </location>
</feature>
<feature type="compositionally biased region" description="Basic and acidic residues" evidence="1">
    <location>
        <begin position="50"/>
        <end position="64"/>
    </location>
</feature>
<feature type="compositionally biased region" description="Basic and acidic residues" evidence="1">
    <location>
        <begin position="279"/>
        <end position="303"/>
    </location>
</feature>
<feature type="region of interest" description="Disordered" evidence="1">
    <location>
        <begin position="103"/>
        <end position="335"/>
    </location>
</feature>
<protein>
    <submittedName>
        <fullName evidence="2">Uncharacterized protein</fullName>
    </submittedName>
</protein>